<protein>
    <submittedName>
        <fullName evidence="1">Uncharacterized protein</fullName>
    </submittedName>
</protein>
<accession>A0A8H7NUA3</accession>
<reference evidence="1" key="1">
    <citation type="submission" date="2020-11" db="EMBL/GenBank/DDBJ databases">
        <authorList>
            <person name="Koelle M."/>
            <person name="Horta M.A.C."/>
            <person name="Nowrousian M."/>
            <person name="Ohm R.A."/>
            <person name="Benz P."/>
            <person name="Pilgard A."/>
        </authorList>
    </citation>
    <scope>NUCLEOTIDE SEQUENCE</scope>
    <source>
        <strain evidence="1">FPRL280</strain>
    </source>
</reference>
<dbReference type="AlphaFoldDB" id="A0A8H7NUA3"/>
<name>A0A8H7NUA3_9APHY</name>
<reference evidence="1" key="2">
    <citation type="journal article" name="Front. Microbiol.">
        <title>Degradative Capacity of Two Strains of Rhodonia placenta: From Phenotype to Genotype.</title>
        <authorList>
            <person name="Kolle M."/>
            <person name="Horta M.A.C."/>
            <person name="Nowrousian M."/>
            <person name="Ohm R.A."/>
            <person name="Benz J.P."/>
            <person name="Pilgard A."/>
        </authorList>
    </citation>
    <scope>NUCLEOTIDE SEQUENCE</scope>
    <source>
        <strain evidence="1">FPRL280</strain>
    </source>
</reference>
<organism evidence="1 2">
    <name type="scientific">Rhodonia placenta</name>
    <dbReference type="NCBI Taxonomy" id="104341"/>
    <lineage>
        <taxon>Eukaryota</taxon>
        <taxon>Fungi</taxon>
        <taxon>Dikarya</taxon>
        <taxon>Basidiomycota</taxon>
        <taxon>Agaricomycotina</taxon>
        <taxon>Agaricomycetes</taxon>
        <taxon>Polyporales</taxon>
        <taxon>Adustoporiaceae</taxon>
        <taxon>Rhodonia</taxon>
    </lineage>
</organism>
<dbReference type="EMBL" id="JADOXO010000461">
    <property type="protein sequence ID" value="KAF9804040.1"/>
    <property type="molecule type" value="Genomic_DNA"/>
</dbReference>
<dbReference type="Proteomes" id="UP000639403">
    <property type="component" value="Unassembled WGS sequence"/>
</dbReference>
<comment type="caution">
    <text evidence="1">The sequence shown here is derived from an EMBL/GenBank/DDBJ whole genome shotgun (WGS) entry which is preliminary data.</text>
</comment>
<evidence type="ECO:0000313" key="2">
    <source>
        <dbReference type="Proteomes" id="UP000639403"/>
    </source>
</evidence>
<sequence>MQLFSAITSRPALRLSHPTLRFHLRHSLMLRT</sequence>
<proteinExistence type="predicted"/>
<gene>
    <name evidence="1" type="ORF">IEO21_09486</name>
</gene>
<evidence type="ECO:0000313" key="1">
    <source>
        <dbReference type="EMBL" id="KAF9804040.1"/>
    </source>
</evidence>